<evidence type="ECO:0000256" key="2">
    <source>
        <dbReference type="ARBA" id="ARBA00022692"/>
    </source>
</evidence>
<keyword evidence="3 5" id="KW-1133">Transmembrane helix</keyword>
<dbReference type="Proteomes" id="UP000285138">
    <property type="component" value="Unassembled WGS sequence"/>
</dbReference>
<dbReference type="InterPro" id="IPR019109">
    <property type="entry name" value="MamF_MmsF"/>
</dbReference>
<keyword evidence="2 5" id="KW-0812">Transmembrane</keyword>
<evidence type="ECO:0000256" key="5">
    <source>
        <dbReference type="SAM" id="Phobius"/>
    </source>
</evidence>
<dbReference type="AlphaFoldDB" id="A0A424YGE5"/>
<evidence type="ECO:0000313" key="7">
    <source>
        <dbReference type="Proteomes" id="UP000285138"/>
    </source>
</evidence>
<evidence type="ECO:0000256" key="4">
    <source>
        <dbReference type="ARBA" id="ARBA00023136"/>
    </source>
</evidence>
<dbReference type="EMBL" id="QZAA01000088">
    <property type="protein sequence ID" value="RQD77050.1"/>
    <property type="molecule type" value="Genomic_DNA"/>
</dbReference>
<organism evidence="6 7">
    <name type="scientific">Candidatus Syntrophonatronum acetioxidans</name>
    <dbReference type="NCBI Taxonomy" id="1795816"/>
    <lineage>
        <taxon>Bacteria</taxon>
        <taxon>Bacillati</taxon>
        <taxon>Bacillota</taxon>
        <taxon>Clostridia</taxon>
        <taxon>Eubacteriales</taxon>
        <taxon>Syntrophomonadaceae</taxon>
        <taxon>Candidatus Syntrophonatronum</taxon>
    </lineage>
</organism>
<protein>
    <submittedName>
        <fullName evidence="6">DUF4870 domain-containing protein</fullName>
    </submittedName>
</protein>
<keyword evidence="4 5" id="KW-0472">Membrane</keyword>
<dbReference type="Pfam" id="PF09685">
    <property type="entry name" value="MamF_MmsF"/>
    <property type="match status" value="1"/>
</dbReference>
<feature type="transmembrane region" description="Helical" evidence="5">
    <location>
        <begin position="60"/>
        <end position="92"/>
    </location>
</feature>
<proteinExistence type="predicted"/>
<sequence length="116" mass="12968">MTEIEKDARTWGMLCHLTGLALLLGIPFGNILGPLVVWLLKKEEHPFIDEQGKESLNFQISISIYFIIAAILVVIVVGLLILIPLFIAYLVLVIIASIKASNGESYRYPLTIKFIQ</sequence>
<gene>
    <name evidence="6" type="ORF">D5R97_03165</name>
</gene>
<evidence type="ECO:0000256" key="3">
    <source>
        <dbReference type="ARBA" id="ARBA00022989"/>
    </source>
</evidence>
<comment type="caution">
    <text evidence="6">The sequence shown here is derived from an EMBL/GenBank/DDBJ whole genome shotgun (WGS) entry which is preliminary data.</text>
</comment>
<evidence type="ECO:0000313" key="6">
    <source>
        <dbReference type="EMBL" id="RQD77050.1"/>
    </source>
</evidence>
<name>A0A424YGE5_9FIRM</name>
<comment type="subcellular location">
    <subcellularLocation>
        <location evidence="1">Membrane</location>
        <topology evidence="1">Multi-pass membrane protein</topology>
    </subcellularLocation>
</comment>
<reference evidence="6 7" key="1">
    <citation type="submission" date="2018-08" db="EMBL/GenBank/DDBJ databases">
        <title>The metabolism and importance of syntrophic acetate oxidation coupled to methane or sulfide production in haloalkaline environments.</title>
        <authorList>
            <person name="Timmers P.H.A."/>
            <person name="Vavourakis C.D."/>
            <person name="Sorokin D.Y."/>
            <person name="Sinninghe Damste J.S."/>
            <person name="Muyzer G."/>
            <person name="Stams A.J.M."/>
            <person name="Plugge C.M."/>
        </authorList>
    </citation>
    <scope>NUCLEOTIDE SEQUENCE [LARGE SCALE GENOMIC DNA]</scope>
    <source>
        <strain evidence="6">MSAO_Bac1</strain>
    </source>
</reference>
<accession>A0A424YGE5</accession>
<feature type="transmembrane region" description="Helical" evidence="5">
    <location>
        <begin position="20"/>
        <end position="40"/>
    </location>
</feature>
<evidence type="ECO:0000256" key="1">
    <source>
        <dbReference type="ARBA" id="ARBA00004141"/>
    </source>
</evidence>